<evidence type="ECO:0000256" key="2">
    <source>
        <dbReference type="ARBA" id="ARBA00022531"/>
    </source>
</evidence>
<dbReference type="GO" id="GO:0015979">
    <property type="term" value="P:photosynthesis"/>
    <property type="evidence" value="ECO:0007669"/>
    <property type="project" value="UniProtKB-KW"/>
</dbReference>
<comment type="subcellular location">
    <subcellularLocation>
        <location evidence="8">Carboxysome</location>
    </subcellularLocation>
    <subcellularLocation>
        <location evidence="8">Cytoplasm</location>
    </subcellularLocation>
    <text evidence="8">Most protein is cytoplasmic, but some is in the carboxysome.</text>
</comment>
<keyword evidence="1 8" id="KW-0963">Cytoplasm</keyword>
<dbReference type="EMBL" id="KY498248">
    <property type="protein sequence ID" value="AVY53671.1"/>
    <property type="molecule type" value="Genomic_DNA"/>
</dbReference>
<organism evidence="10">
    <name type="scientific">Trichocoleus desertorum ATA4-8-CV3</name>
    <dbReference type="NCBI Taxonomy" id="1382649"/>
    <lineage>
        <taxon>Bacteria</taxon>
        <taxon>Bacillati</taxon>
        <taxon>Cyanobacteriota</taxon>
        <taxon>Cyanophyceae</taxon>
        <taxon>Leptolyngbyales</taxon>
        <taxon>Trichocoleusaceae</taxon>
        <taxon>Trichocoleus</taxon>
    </lineage>
</organism>
<accession>A0A2R4QLM8</accession>
<dbReference type="PANTHER" id="PTHR33791:SF1">
    <property type="entry name" value="RUBISCO CHAPERONE RBCX"/>
    <property type="match status" value="1"/>
</dbReference>
<dbReference type="HAMAP" id="MF_00855">
    <property type="entry name" value="RbcX"/>
    <property type="match status" value="1"/>
</dbReference>
<keyword evidence="5 8" id="KW-1282">Carboxysome</keyword>
<reference evidence="10" key="1">
    <citation type="submission" date="2017-01" db="EMBL/GenBank/DDBJ databases">
        <title>Oculatellaceae fam. nov., a new family in the Synechococcales (Cyanobacteria).</title>
        <authorList>
            <person name="Mai T."/>
            <person name="Johansen J.R."/>
            <person name="Pietrasiak N."/>
            <person name="Bohunicka M."/>
        </authorList>
    </citation>
    <scope>NUCLEOTIDE SEQUENCE</scope>
    <source>
        <strain evidence="10">ATA4-8-CV3</strain>
    </source>
</reference>
<evidence type="ECO:0000313" key="10">
    <source>
        <dbReference type="EMBL" id="AVY53671.1"/>
    </source>
</evidence>
<feature type="region of interest" description="Disordered" evidence="9">
    <location>
        <begin position="112"/>
        <end position="136"/>
    </location>
</feature>
<dbReference type="SUPFAM" id="SSF158615">
    <property type="entry name" value="RbcX-like"/>
    <property type="match status" value="1"/>
</dbReference>
<comment type="similarity">
    <text evidence="8">Belongs to the RbcX family.</text>
</comment>
<dbReference type="AlphaFoldDB" id="A0A2R4QLM8"/>
<dbReference type="InterPro" id="IPR046381">
    <property type="entry name" value="RbcX"/>
</dbReference>
<dbReference type="GO" id="GO:0015977">
    <property type="term" value="P:carbon fixation"/>
    <property type="evidence" value="ECO:0007669"/>
    <property type="project" value="UniProtKB-UniRule"/>
</dbReference>
<evidence type="ECO:0000256" key="5">
    <source>
        <dbReference type="ARBA" id="ARBA00023669"/>
    </source>
</evidence>
<dbReference type="GO" id="GO:0031470">
    <property type="term" value="C:carboxysome"/>
    <property type="evidence" value="ECO:0007669"/>
    <property type="project" value="UniProtKB-SubCell"/>
</dbReference>
<comment type="subunit">
    <text evidence="8">Homodimer. Interacts with the exposed C-terminal peptide of RbcL via its central cleft, contacts a second RbcL monomer via its peripheral polar surface.</text>
</comment>
<evidence type="ECO:0000256" key="3">
    <source>
        <dbReference type="ARBA" id="ARBA00023186"/>
    </source>
</evidence>
<keyword evidence="4 8" id="KW-0120">Carbon dioxide fixation</keyword>
<dbReference type="GO" id="GO:0110102">
    <property type="term" value="P:ribulose bisphosphate carboxylase complex assembly"/>
    <property type="evidence" value="ECO:0007669"/>
    <property type="project" value="UniProtKB-UniRule"/>
</dbReference>
<name>A0A2R4QLM8_9CYAN</name>
<sequence>MDIKRIAKDTTKVLVSYLTYQAMRTVLAQLSETNPPLALWLHHFSGQGTIQDGELYLQALLKENQELAFRIMTVREHLAESVTEFLPEMACTDIKQANVGHRRQQLERITQLTTTDASPQPEPVQDSESSLDNLPG</sequence>
<evidence type="ECO:0000256" key="4">
    <source>
        <dbReference type="ARBA" id="ARBA00023300"/>
    </source>
</evidence>
<keyword evidence="7" id="KW-1283">Bacterial microcompartment</keyword>
<evidence type="ECO:0000256" key="1">
    <source>
        <dbReference type="ARBA" id="ARBA00022490"/>
    </source>
</evidence>
<dbReference type="NCBIfam" id="NF047598">
    <property type="entry name" value="ChaprRbcXCyano"/>
    <property type="match status" value="1"/>
</dbReference>
<dbReference type="Pfam" id="PF02341">
    <property type="entry name" value="RbcX"/>
    <property type="match status" value="1"/>
</dbReference>
<comment type="function">
    <text evidence="8">An RbcL-specific chaperone. The central cleft of the RbcX homodimer (RbcX2) binds the C-terminus of an RbcL monomer, stabilizing the C-terminus and probably preventing its reassociation with chaperonin GroEL-ES. At the same time the peripheral region of RbcX2 binds a second RbcL monomer, bridging the RbcL homodimers in the correct orientation. The RbcX2(2)-bound RbcL dimers then assemble into the RbcL8 core (RbcL8-(RbcX2)8). RbcS binding triggers the release of RbcX2.</text>
</comment>
<dbReference type="PANTHER" id="PTHR33791">
    <property type="entry name" value="CHAPERONIN-LIKE RBCX PROTEIN 1, CHLOROPLASTIC"/>
    <property type="match status" value="1"/>
</dbReference>
<proteinExistence type="inferred from homology"/>
<dbReference type="InterPro" id="IPR003435">
    <property type="entry name" value="Chaperonin_RcbX"/>
</dbReference>
<feature type="compositionally biased region" description="Polar residues" evidence="9">
    <location>
        <begin position="126"/>
        <end position="136"/>
    </location>
</feature>
<gene>
    <name evidence="8 10" type="primary">rbcX</name>
</gene>
<keyword evidence="3 8" id="KW-0143">Chaperone</keyword>
<evidence type="ECO:0000256" key="8">
    <source>
        <dbReference type="HAMAP-Rule" id="MF_00855"/>
    </source>
</evidence>
<keyword evidence="2 8" id="KW-0602">Photosynthesis</keyword>
<comment type="domain">
    <text evidence="8">The homodimer has 2 functional domains, a central cleft essential for production of soluble RbcL in which the RbcL peptide binds, and a polar surface which plays a role in correct RbcL subunit arrangement.</text>
</comment>
<dbReference type="Gene3D" id="1.10.1200.210">
    <property type="entry name" value="Chaperonin-like RbcX"/>
    <property type="match status" value="1"/>
</dbReference>
<evidence type="ECO:0000256" key="6">
    <source>
        <dbReference type="ARBA" id="ARBA00023866"/>
    </source>
</evidence>
<dbReference type="GO" id="GO:0005737">
    <property type="term" value="C:cytoplasm"/>
    <property type="evidence" value="ECO:0007669"/>
    <property type="project" value="UniProtKB-SubCell"/>
</dbReference>
<evidence type="ECO:0000256" key="7">
    <source>
        <dbReference type="ARBA" id="ARBA00024446"/>
    </source>
</evidence>
<protein>
    <recommendedName>
        <fullName evidence="6 8">RuBisCO chaperone RbcX</fullName>
    </recommendedName>
</protein>
<dbReference type="GO" id="GO:0044183">
    <property type="term" value="F:protein folding chaperone"/>
    <property type="evidence" value="ECO:0007669"/>
    <property type="project" value="InterPro"/>
</dbReference>
<dbReference type="InterPro" id="IPR038052">
    <property type="entry name" value="Chaperonin_RbcX_sf"/>
</dbReference>
<evidence type="ECO:0000256" key="9">
    <source>
        <dbReference type="SAM" id="MobiDB-lite"/>
    </source>
</evidence>